<accession>A0A2S4VB69</accession>
<dbReference type="EMBL" id="PKSM01000154">
    <property type="protein sequence ID" value="POW06792.1"/>
    <property type="molecule type" value="Genomic_DNA"/>
</dbReference>
<reference evidence="1 2" key="1">
    <citation type="submission" date="2017-12" db="EMBL/GenBank/DDBJ databases">
        <title>Gene loss provides genomic basis for host adaptation in cereal stripe rust fungi.</title>
        <authorList>
            <person name="Xia C."/>
        </authorList>
    </citation>
    <scope>NUCLEOTIDE SEQUENCE [LARGE SCALE GENOMIC DNA]</scope>
    <source>
        <strain evidence="1 2">93TX-2</strain>
    </source>
</reference>
<dbReference type="AlphaFoldDB" id="A0A2S4VB69"/>
<dbReference type="VEuPathDB" id="FungiDB:PSTT_16323"/>
<dbReference type="VEuPathDB" id="FungiDB:PSTT_15694"/>
<dbReference type="VEuPathDB" id="FungiDB:PSHT_10213"/>
<sequence>MDESDAATSSTTSEPADEFELQFRQQGQLVIDGFESIRRKYGSSRLPPDQAYIQGPPYTLPIGRIKVESNVILLKELLSDLLPLLARQLGTLSLLLNPEEIRKDPGSNLMRLLELQPALHLNMTRVTNSIALISPRPLQTVDRVDDQELKRFKSYWLNELADDLIEIRFHVSCICYATCTDIEGLDLCMVYEFLEETGDTDPSVCKDFIEEAIDYINTAIKVHSGSELNFAQRRWKARTFSRQVFRKPVIRLTELLIPIIKLARLFFTKISRSGINRIQLPAYTEMNSKQIKCLCLSAHHAACDISKLSKLLYTAEGALPANPLDTRTFTEAAGTLAGRFEVPILLFLVHVVEGDQGLLLSLTHGCTRGLTCTTSEPAEDFELRFRQQGQLVIDGFKSLMSKHGNDSVGPDQACIFQEVTPALSTEKVESNEVLLNELLSQLLPLLAGQLNTLSLSLNPEDIRRDPGSKLSRLLELQLAIDNSMTRVAYYMALICPRPLHTLDRVDDNKLERFKSHWLNKLVESIEHMQFQVAVALNAACEHIEALNLCIVHESMEDTASDFTDSLAPSFYEDLIHKALIVINSTIKLRSESELIFASRSWEQGVHGMTQKLREAIGSLGGSLDHLKIQILHSSTRVVREPVIRLTELLIPIIKLSRLFFNKLSGSGVHKKQLPAHTEMNSKQMKCLYGSAQDVARDVSKLLNLLYAAEVTRWNTLDTRMFSGAAGTLASRFEAPKLLFLVHVIPLIQEIDLDYYENWFATWNTQFGLAINNFQYYARSFDHIPG</sequence>
<keyword evidence="2" id="KW-1185">Reference proteome</keyword>
<organism evidence="1 2">
    <name type="scientific">Puccinia striiformis</name>
    <dbReference type="NCBI Taxonomy" id="27350"/>
    <lineage>
        <taxon>Eukaryota</taxon>
        <taxon>Fungi</taxon>
        <taxon>Dikarya</taxon>
        <taxon>Basidiomycota</taxon>
        <taxon>Pucciniomycotina</taxon>
        <taxon>Pucciniomycetes</taxon>
        <taxon>Pucciniales</taxon>
        <taxon>Pucciniaceae</taxon>
        <taxon>Puccinia</taxon>
    </lineage>
</organism>
<dbReference type="Proteomes" id="UP000238274">
    <property type="component" value="Unassembled WGS sequence"/>
</dbReference>
<proteinExistence type="predicted"/>
<protein>
    <submittedName>
        <fullName evidence="1">Uncharacterized protein</fullName>
    </submittedName>
</protein>
<dbReference type="PANTHER" id="PTHR33069:SF3">
    <property type="entry name" value="DYNEIN HEAVY CHAIN TAIL DOMAIN-CONTAINING PROTEIN"/>
    <property type="match status" value="1"/>
</dbReference>
<reference evidence="2" key="3">
    <citation type="journal article" date="2018" name="Mol. Plant Microbe Interact.">
        <title>Genome sequence resources for the wheat stripe rust pathogen (Puccinia striiformis f. sp. tritici) and the barley stripe rust pathogen (Puccinia striiformis f. sp. hordei).</title>
        <authorList>
            <person name="Xia C."/>
            <person name="Wang M."/>
            <person name="Yin C."/>
            <person name="Cornejo O.E."/>
            <person name="Hulbert S.H."/>
            <person name="Chen X."/>
        </authorList>
    </citation>
    <scope>NUCLEOTIDE SEQUENCE [LARGE SCALE GENOMIC DNA]</scope>
    <source>
        <strain evidence="2">93TX-2</strain>
    </source>
</reference>
<evidence type="ECO:0000313" key="2">
    <source>
        <dbReference type="Proteomes" id="UP000238274"/>
    </source>
</evidence>
<evidence type="ECO:0000313" key="1">
    <source>
        <dbReference type="EMBL" id="POW06792.1"/>
    </source>
</evidence>
<gene>
    <name evidence="1" type="ORF">PSHT_10213</name>
</gene>
<comment type="caution">
    <text evidence="1">The sequence shown here is derived from an EMBL/GenBank/DDBJ whole genome shotgun (WGS) entry which is preliminary data.</text>
</comment>
<reference evidence="2" key="2">
    <citation type="journal article" date="2018" name="BMC Genomics">
        <title>Genomic insights into host adaptation between the wheat stripe rust pathogen (Puccinia striiformis f. sp. tritici) and the barley stripe rust pathogen (Puccinia striiformis f. sp. hordei).</title>
        <authorList>
            <person name="Xia C."/>
            <person name="Wang M."/>
            <person name="Yin C."/>
            <person name="Cornejo O.E."/>
            <person name="Hulbert S.H."/>
            <person name="Chen X."/>
        </authorList>
    </citation>
    <scope>NUCLEOTIDE SEQUENCE [LARGE SCALE GENOMIC DNA]</scope>
    <source>
        <strain evidence="2">93TX-2</strain>
    </source>
</reference>
<name>A0A2S4VB69_9BASI</name>
<dbReference type="PANTHER" id="PTHR33069">
    <property type="entry name" value="CHROMOSOME 7, WHOLE GENOME SHOTGUN SEQUENCE-RELATED"/>
    <property type="match status" value="1"/>
</dbReference>